<dbReference type="Gene3D" id="1.10.101.10">
    <property type="entry name" value="PGBD-like superfamily/PGBD"/>
    <property type="match status" value="1"/>
</dbReference>
<dbReference type="GO" id="GO:0030198">
    <property type="term" value="P:extracellular matrix organization"/>
    <property type="evidence" value="ECO:0007669"/>
    <property type="project" value="TreeGrafter"/>
</dbReference>
<dbReference type="Proteomes" id="UP000325577">
    <property type="component" value="Linkage Group LG19"/>
</dbReference>
<dbReference type="EMBL" id="CM018042">
    <property type="protein sequence ID" value="KAA8533083.1"/>
    <property type="molecule type" value="Genomic_DNA"/>
</dbReference>
<feature type="domain" description="Peptidoglycan binding-like" evidence="2">
    <location>
        <begin position="60"/>
        <end position="114"/>
    </location>
</feature>
<dbReference type="PANTHER" id="PTHR10201">
    <property type="entry name" value="MATRIX METALLOPROTEINASE"/>
    <property type="match status" value="1"/>
</dbReference>
<dbReference type="InterPro" id="IPR036366">
    <property type="entry name" value="PGBDSf"/>
</dbReference>
<organism evidence="3 4">
    <name type="scientific">Nyssa sinensis</name>
    <dbReference type="NCBI Taxonomy" id="561372"/>
    <lineage>
        <taxon>Eukaryota</taxon>
        <taxon>Viridiplantae</taxon>
        <taxon>Streptophyta</taxon>
        <taxon>Embryophyta</taxon>
        <taxon>Tracheophyta</taxon>
        <taxon>Spermatophyta</taxon>
        <taxon>Magnoliopsida</taxon>
        <taxon>eudicotyledons</taxon>
        <taxon>Gunneridae</taxon>
        <taxon>Pentapetalae</taxon>
        <taxon>asterids</taxon>
        <taxon>Cornales</taxon>
        <taxon>Nyssaceae</taxon>
        <taxon>Nyssa</taxon>
    </lineage>
</organism>
<dbReference type="GO" id="GO:0030574">
    <property type="term" value="P:collagen catabolic process"/>
    <property type="evidence" value="ECO:0007669"/>
    <property type="project" value="TreeGrafter"/>
</dbReference>
<dbReference type="AlphaFoldDB" id="A0A5J5AQ04"/>
<feature type="signal peptide" evidence="1">
    <location>
        <begin position="1"/>
        <end position="21"/>
    </location>
</feature>
<dbReference type="OrthoDB" id="1741297at2759"/>
<keyword evidence="4" id="KW-1185">Reference proteome</keyword>
<dbReference type="PANTHER" id="PTHR10201:SF272">
    <property type="entry name" value="METALLOENDOPROTEINASE 5-MMP"/>
    <property type="match status" value="1"/>
</dbReference>
<dbReference type="GO" id="GO:0004222">
    <property type="term" value="F:metalloendopeptidase activity"/>
    <property type="evidence" value="ECO:0007669"/>
    <property type="project" value="TreeGrafter"/>
</dbReference>
<evidence type="ECO:0000313" key="4">
    <source>
        <dbReference type="Proteomes" id="UP000325577"/>
    </source>
</evidence>
<dbReference type="InterPro" id="IPR002477">
    <property type="entry name" value="Peptidoglycan-bd-like"/>
</dbReference>
<protein>
    <recommendedName>
        <fullName evidence="2">Peptidoglycan binding-like domain-containing protein</fullName>
    </recommendedName>
</protein>
<dbReference type="InterPro" id="IPR036365">
    <property type="entry name" value="PGBD-like_sf"/>
</dbReference>
<gene>
    <name evidence="3" type="ORF">F0562_033384</name>
</gene>
<name>A0A5J5AQ04_9ASTE</name>
<accession>A0A5J5AQ04</accession>
<proteinExistence type="predicted"/>
<evidence type="ECO:0000313" key="3">
    <source>
        <dbReference type="EMBL" id="KAA8533083.1"/>
    </source>
</evidence>
<evidence type="ECO:0000259" key="2">
    <source>
        <dbReference type="Pfam" id="PF01471"/>
    </source>
</evidence>
<reference evidence="3 4" key="1">
    <citation type="submission" date="2019-09" db="EMBL/GenBank/DDBJ databases">
        <title>A chromosome-level genome assembly of the Chinese tupelo Nyssa sinensis.</title>
        <authorList>
            <person name="Yang X."/>
            <person name="Kang M."/>
            <person name="Yang Y."/>
            <person name="Xiong H."/>
            <person name="Wang M."/>
            <person name="Zhang Z."/>
            <person name="Wang Z."/>
            <person name="Wu H."/>
            <person name="Ma T."/>
            <person name="Liu J."/>
            <person name="Xi Z."/>
        </authorList>
    </citation>
    <scope>NUCLEOTIDE SEQUENCE [LARGE SCALE GENOMIC DNA]</scope>
    <source>
        <strain evidence="3">J267</strain>
        <tissue evidence="3">Leaf</tissue>
    </source>
</reference>
<keyword evidence="1" id="KW-0732">Signal</keyword>
<dbReference type="Pfam" id="PF01471">
    <property type="entry name" value="PG_binding_1"/>
    <property type="match status" value="1"/>
</dbReference>
<sequence length="189" mass="20965">MNHHFFVSIIFLSVFPHSISAHFFPNISSIPPSLIPNVTAAWNSFQQLKGCHSGDKVDGLAKLKQYFRYFGYINNSSMNFTDDFDNALESALRTYQLNFNLNATGELDEPTLKQIMRPRCGVADIINGTSSMNSGKAPSSSSLHLHTVAHYSFFPGDASVAVGVRALVVRRSDYVSDDIVRDEEDGARQ</sequence>
<feature type="chain" id="PRO_5023883727" description="Peptidoglycan binding-like domain-containing protein" evidence="1">
    <location>
        <begin position="22"/>
        <end position="189"/>
    </location>
</feature>
<evidence type="ECO:0000256" key="1">
    <source>
        <dbReference type="SAM" id="SignalP"/>
    </source>
</evidence>
<dbReference type="SUPFAM" id="SSF47090">
    <property type="entry name" value="PGBD-like"/>
    <property type="match status" value="1"/>
</dbReference>